<dbReference type="InterPro" id="IPR051043">
    <property type="entry name" value="Sulfatase_Mod_Factor_Kinase"/>
</dbReference>
<organism evidence="2 3">
    <name type="scientific">Sandarakinorhabdus glacialis</name>
    <dbReference type="NCBI Taxonomy" id="1614636"/>
    <lineage>
        <taxon>Bacteria</taxon>
        <taxon>Pseudomonadati</taxon>
        <taxon>Pseudomonadota</taxon>
        <taxon>Alphaproteobacteria</taxon>
        <taxon>Sphingomonadales</taxon>
        <taxon>Sphingosinicellaceae</taxon>
        <taxon>Sandarakinorhabdus</taxon>
    </lineage>
</organism>
<dbReference type="InterPro" id="IPR005532">
    <property type="entry name" value="SUMF_dom"/>
</dbReference>
<name>A0A916ZIX0_9SPHN</name>
<comment type="caution">
    <text evidence="2">The sequence shown here is derived from an EMBL/GenBank/DDBJ whole genome shotgun (WGS) entry which is preliminary data.</text>
</comment>
<dbReference type="Proteomes" id="UP000635071">
    <property type="component" value="Unassembled WGS sequence"/>
</dbReference>
<evidence type="ECO:0000313" key="2">
    <source>
        <dbReference type="EMBL" id="GGE00149.1"/>
    </source>
</evidence>
<evidence type="ECO:0000313" key="3">
    <source>
        <dbReference type="Proteomes" id="UP000635071"/>
    </source>
</evidence>
<dbReference type="Gene3D" id="3.90.1580.10">
    <property type="entry name" value="paralog of FGE (formylglycine-generating enzyme)"/>
    <property type="match status" value="1"/>
</dbReference>
<dbReference type="Pfam" id="PF03781">
    <property type="entry name" value="FGE-sulfatase"/>
    <property type="match status" value="1"/>
</dbReference>
<dbReference type="AlphaFoldDB" id="A0A916ZIX0"/>
<reference evidence="2" key="1">
    <citation type="journal article" date="2014" name="Int. J. Syst. Evol. Microbiol.">
        <title>Complete genome sequence of Corynebacterium casei LMG S-19264T (=DSM 44701T), isolated from a smear-ripened cheese.</title>
        <authorList>
            <consortium name="US DOE Joint Genome Institute (JGI-PGF)"/>
            <person name="Walter F."/>
            <person name="Albersmeier A."/>
            <person name="Kalinowski J."/>
            <person name="Ruckert C."/>
        </authorList>
    </citation>
    <scope>NUCLEOTIDE SEQUENCE</scope>
    <source>
        <strain evidence="2">CGMCC 1.15519</strain>
    </source>
</reference>
<accession>A0A916ZIX0</accession>
<dbReference type="PANTHER" id="PTHR23150:SF19">
    <property type="entry name" value="FORMYLGLYCINE-GENERATING ENZYME"/>
    <property type="match status" value="1"/>
</dbReference>
<sequence length="305" mass="33023">MNSGMVAVRGGRFRMGADDGYPEEAPAHLVEVDDFLIDSCAVTNAEFARFVAATGHVTVAEMVPSAADYPGALPETLFAGSLVFQKTKAPVNTRDWSQWWSLRPGANWRNPYGPGSSIDGLEAHPVVHVAYADALAHAVWAGKDLPTEAEFEFAARGGLEGATYAWGEVFRPDGRHMANTWQGKFPFKNSLEDGWEATAPVGSFPANGYGLHDMIGNVWEWTQDWFRPGFDGDAGKACCVPKNPRGPVAGTLDPSAPIPQRVLKGGSFLCAPSYCKRYRPAARHAESIDTSTCHIGFRCVVRGSF</sequence>
<protein>
    <recommendedName>
        <fullName evidence="1">Sulfatase-modifying factor enzyme-like domain-containing protein</fullName>
    </recommendedName>
</protein>
<reference evidence="2" key="2">
    <citation type="submission" date="2020-09" db="EMBL/GenBank/DDBJ databases">
        <authorList>
            <person name="Sun Q."/>
            <person name="Zhou Y."/>
        </authorList>
    </citation>
    <scope>NUCLEOTIDE SEQUENCE</scope>
    <source>
        <strain evidence="2">CGMCC 1.15519</strain>
    </source>
</reference>
<dbReference type="InterPro" id="IPR016187">
    <property type="entry name" value="CTDL_fold"/>
</dbReference>
<dbReference type="EMBL" id="BMJM01000001">
    <property type="protein sequence ID" value="GGE00149.1"/>
    <property type="molecule type" value="Genomic_DNA"/>
</dbReference>
<dbReference type="SUPFAM" id="SSF56436">
    <property type="entry name" value="C-type lectin-like"/>
    <property type="match status" value="1"/>
</dbReference>
<keyword evidence="3" id="KW-1185">Reference proteome</keyword>
<gene>
    <name evidence="2" type="ORF">GCM10011529_02920</name>
</gene>
<evidence type="ECO:0000259" key="1">
    <source>
        <dbReference type="Pfam" id="PF03781"/>
    </source>
</evidence>
<feature type="domain" description="Sulfatase-modifying factor enzyme-like" evidence="1">
    <location>
        <begin position="2"/>
        <end position="300"/>
    </location>
</feature>
<dbReference type="GO" id="GO:0120147">
    <property type="term" value="F:formylglycine-generating oxidase activity"/>
    <property type="evidence" value="ECO:0007669"/>
    <property type="project" value="TreeGrafter"/>
</dbReference>
<dbReference type="InterPro" id="IPR042095">
    <property type="entry name" value="SUMF_sf"/>
</dbReference>
<proteinExistence type="predicted"/>
<dbReference type="PANTHER" id="PTHR23150">
    <property type="entry name" value="SULFATASE MODIFYING FACTOR 1, 2"/>
    <property type="match status" value="1"/>
</dbReference>